<sequence>MSYLKLTTPRVLLYTFLIVATGSQIYKHGIKTENVYGLIGLIIILAIFIFLIYSHIKEYFTNKKQ</sequence>
<dbReference type="EMBL" id="SOBW01000013">
    <property type="protein sequence ID" value="TDU33704.1"/>
    <property type="molecule type" value="Genomic_DNA"/>
</dbReference>
<dbReference type="Proteomes" id="UP000294689">
    <property type="component" value="Unassembled WGS sequence"/>
</dbReference>
<keyword evidence="1" id="KW-1133">Transmembrane helix</keyword>
<dbReference type="AlphaFoldDB" id="A0A4R7PHM1"/>
<comment type="caution">
    <text evidence="2">The sequence shown here is derived from an EMBL/GenBank/DDBJ whole genome shotgun (WGS) entry which is preliminary data.</text>
</comment>
<evidence type="ECO:0000313" key="2">
    <source>
        <dbReference type="EMBL" id="TDU33704.1"/>
    </source>
</evidence>
<gene>
    <name evidence="2" type="ORF">BXY82_3139</name>
</gene>
<protein>
    <submittedName>
        <fullName evidence="2">Uncharacterized protein</fullName>
    </submittedName>
</protein>
<proteinExistence type="predicted"/>
<feature type="transmembrane region" description="Helical" evidence="1">
    <location>
        <begin position="35"/>
        <end position="56"/>
    </location>
</feature>
<organism evidence="2 3">
    <name type="scientific">Gelidibacter sediminis</name>
    <dbReference type="NCBI Taxonomy" id="1608710"/>
    <lineage>
        <taxon>Bacteria</taxon>
        <taxon>Pseudomonadati</taxon>
        <taxon>Bacteroidota</taxon>
        <taxon>Flavobacteriia</taxon>
        <taxon>Flavobacteriales</taxon>
        <taxon>Flavobacteriaceae</taxon>
        <taxon>Gelidibacter</taxon>
    </lineage>
</organism>
<accession>A0A4R7PHM1</accession>
<name>A0A4R7PHM1_9FLAO</name>
<keyword evidence="3" id="KW-1185">Reference proteome</keyword>
<evidence type="ECO:0000313" key="3">
    <source>
        <dbReference type="Proteomes" id="UP000294689"/>
    </source>
</evidence>
<keyword evidence="1" id="KW-0812">Transmembrane</keyword>
<reference evidence="2 3" key="1">
    <citation type="submission" date="2019-03" db="EMBL/GenBank/DDBJ databases">
        <title>Genomic Encyclopedia of Archaeal and Bacterial Type Strains, Phase II (KMG-II): from individual species to whole genera.</title>
        <authorList>
            <person name="Goeker M."/>
        </authorList>
    </citation>
    <scope>NUCLEOTIDE SEQUENCE [LARGE SCALE GENOMIC DNA]</scope>
    <source>
        <strain evidence="2 3">DSM 28135</strain>
    </source>
</reference>
<evidence type="ECO:0000256" key="1">
    <source>
        <dbReference type="SAM" id="Phobius"/>
    </source>
</evidence>
<keyword evidence="1" id="KW-0472">Membrane</keyword>